<dbReference type="GO" id="GO:0005615">
    <property type="term" value="C:extracellular space"/>
    <property type="evidence" value="ECO:0007669"/>
    <property type="project" value="InterPro"/>
</dbReference>
<sequence length="195" mass="22065">MDTLDGDFHLLDGGGSVKVPFMDGSHHYYAIAHHYQDFKVLSLNYREARENVPNRRYTMHIFLPDEINGLPALVQKVCTESESLAKMLPSGHKILGMLKIPRFKLSFKVEASPMLKEMGLVLPFMEGAFTEIVEERAAYISDIIQKCIIEVNEEGTKAVAAARVQLPTTSSGRTTKKRPPRFNFIADHPFLFLIR</sequence>
<dbReference type="Proteomes" id="UP000515211">
    <property type="component" value="Chromosome 5"/>
</dbReference>
<dbReference type="Gene3D" id="2.30.39.10">
    <property type="entry name" value="Alpha-1-antitrypsin, domain 1"/>
    <property type="match status" value="1"/>
</dbReference>
<dbReference type="InterPro" id="IPR042178">
    <property type="entry name" value="Serpin_sf_1"/>
</dbReference>
<dbReference type="SUPFAM" id="SSF56574">
    <property type="entry name" value="Serpins"/>
    <property type="match status" value="1"/>
</dbReference>
<accession>A0A9C6TZS7</accession>
<dbReference type="InterPro" id="IPR036186">
    <property type="entry name" value="Serpin_sf"/>
</dbReference>
<dbReference type="KEGG" id="adu:127739662"/>
<dbReference type="InterPro" id="IPR023796">
    <property type="entry name" value="Serpin_dom"/>
</dbReference>
<dbReference type="PANTHER" id="PTHR11461">
    <property type="entry name" value="SERINE PROTEASE INHIBITOR, SERPIN"/>
    <property type="match status" value="1"/>
</dbReference>
<keyword evidence="3" id="KW-1185">Reference proteome</keyword>
<dbReference type="InterPro" id="IPR000215">
    <property type="entry name" value="Serpin_fam"/>
</dbReference>
<dbReference type="AlphaFoldDB" id="A0A9C6TZS7"/>
<proteinExistence type="inferred from homology"/>
<evidence type="ECO:0000313" key="4">
    <source>
        <dbReference type="RefSeq" id="XP_052118468.1"/>
    </source>
</evidence>
<comment type="similarity">
    <text evidence="1">Belongs to the serpin family.</text>
</comment>
<reference evidence="4" key="2">
    <citation type="submission" date="2025-08" db="UniProtKB">
        <authorList>
            <consortium name="RefSeq"/>
        </authorList>
    </citation>
    <scope>IDENTIFICATION</scope>
    <source>
        <tissue evidence="4">Whole plant</tissue>
    </source>
</reference>
<reference evidence="3" key="1">
    <citation type="journal article" date="2016" name="Nat. Genet.">
        <title>The genome sequences of Arachis duranensis and Arachis ipaensis, the diploid ancestors of cultivated peanut.</title>
        <authorList>
            <person name="Bertioli D.J."/>
            <person name="Cannon S.B."/>
            <person name="Froenicke L."/>
            <person name="Huang G."/>
            <person name="Farmer A.D."/>
            <person name="Cannon E.K."/>
            <person name="Liu X."/>
            <person name="Gao D."/>
            <person name="Clevenger J."/>
            <person name="Dash S."/>
            <person name="Ren L."/>
            <person name="Moretzsohn M.C."/>
            <person name="Shirasawa K."/>
            <person name="Huang W."/>
            <person name="Vidigal B."/>
            <person name="Abernathy B."/>
            <person name="Chu Y."/>
            <person name="Niederhuth C.E."/>
            <person name="Umale P."/>
            <person name="Araujo A.C."/>
            <person name="Kozik A."/>
            <person name="Kim K.D."/>
            <person name="Burow M.D."/>
            <person name="Varshney R.K."/>
            <person name="Wang X."/>
            <person name="Zhang X."/>
            <person name="Barkley N."/>
            <person name="Guimaraes P.M."/>
            <person name="Isobe S."/>
            <person name="Guo B."/>
            <person name="Liao B."/>
            <person name="Stalker H.T."/>
            <person name="Schmitz R.J."/>
            <person name="Scheffler B.E."/>
            <person name="Leal-Bertioli S.C."/>
            <person name="Xun X."/>
            <person name="Jackson S.A."/>
            <person name="Michelmore R."/>
            <person name="Ozias-Akins P."/>
        </authorList>
    </citation>
    <scope>NUCLEOTIDE SEQUENCE [LARGE SCALE GENOMIC DNA]</scope>
    <source>
        <strain evidence="3">cv. V14167</strain>
    </source>
</reference>
<dbReference type="GeneID" id="127739662"/>
<evidence type="ECO:0000313" key="3">
    <source>
        <dbReference type="Proteomes" id="UP000515211"/>
    </source>
</evidence>
<name>A0A9C6TZS7_ARADU</name>
<dbReference type="RefSeq" id="XP_052118468.1">
    <property type="nucleotide sequence ID" value="XM_052262508.1"/>
</dbReference>
<gene>
    <name evidence="4" type="primary">LOC127739662</name>
</gene>
<dbReference type="Pfam" id="PF00079">
    <property type="entry name" value="Serpin"/>
    <property type="match status" value="1"/>
</dbReference>
<dbReference type="InterPro" id="IPR042185">
    <property type="entry name" value="Serpin_sf_2"/>
</dbReference>
<feature type="domain" description="Serpin" evidence="2">
    <location>
        <begin position="2"/>
        <end position="195"/>
    </location>
</feature>
<dbReference type="Gene3D" id="3.30.497.10">
    <property type="entry name" value="Antithrombin, subunit I, domain 2"/>
    <property type="match status" value="1"/>
</dbReference>
<evidence type="ECO:0000259" key="2">
    <source>
        <dbReference type="Pfam" id="PF00079"/>
    </source>
</evidence>
<dbReference type="GO" id="GO:0004867">
    <property type="term" value="F:serine-type endopeptidase inhibitor activity"/>
    <property type="evidence" value="ECO:0007669"/>
    <property type="project" value="InterPro"/>
</dbReference>
<protein>
    <submittedName>
        <fullName evidence="4">Serpin-ZXA-like</fullName>
    </submittedName>
</protein>
<organism evidence="3 4">
    <name type="scientific">Arachis duranensis</name>
    <name type="common">Wild peanut</name>
    <dbReference type="NCBI Taxonomy" id="130453"/>
    <lineage>
        <taxon>Eukaryota</taxon>
        <taxon>Viridiplantae</taxon>
        <taxon>Streptophyta</taxon>
        <taxon>Embryophyta</taxon>
        <taxon>Tracheophyta</taxon>
        <taxon>Spermatophyta</taxon>
        <taxon>Magnoliopsida</taxon>
        <taxon>eudicotyledons</taxon>
        <taxon>Gunneridae</taxon>
        <taxon>Pentapetalae</taxon>
        <taxon>rosids</taxon>
        <taxon>fabids</taxon>
        <taxon>Fabales</taxon>
        <taxon>Fabaceae</taxon>
        <taxon>Papilionoideae</taxon>
        <taxon>50 kb inversion clade</taxon>
        <taxon>dalbergioids sensu lato</taxon>
        <taxon>Dalbergieae</taxon>
        <taxon>Pterocarpus clade</taxon>
        <taxon>Arachis</taxon>
    </lineage>
</organism>
<evidence type="ECO:0000256" key="1">
    <source>
        <dbReference type="ARBA" id="ARBA00009500"/>
    </source>
</evidence>
<dbReference type="PANTHER" id="PTHR11461:SF315">
    <property type="entry name" value="SERPIN-Z3-LIKE"/>
    <property type="match status" value="1"/>
</dbReference>